<sequence>MSKRQVLEKPSKNTFDSLSIDSLWQIVKYKNGCLTGGQNFVNGRFGNEGCVMTNSKEWKALFNKPKKELTKFLLTKLEKTDTTKVHTCPFFLATEGEIAVYTLQGIHKKNWFDFEPYKKYTLKVQNEENYRLLGNRNSYQAYLTDSILSNKKELNNLSAFWMNELKE</sequence>
<proteinExistence type="predicted"/>
<dbReference type="EMBL" id="AP024749">
    <property type="protein sequence ID" value="BCY29136.1"/>
    <property type="molecule type" value="Genomic_DNA"/>
</dbReference>
<accession>A0ABM7S6Z3</accession>
<dbReference type="RefSeq" id="WP_221258229.1">
    <property type="nucleotide sequence ID" value="NZ_AP024749.1"/>
</dbReference>
<protein>
    <submittedName>
        <fullName evidence="1">Uncharacterized protein</fullName>
    </submittedName>
</protein>
<name>A0ABM7S6Z3_9FLAO</name>
<keyword evidence="2" id="KW-1185">Reference proteome</keyword>
<evidence type="ECO:0000313" key="1">
    <source>
        <dbReference type="EMBL" id="BCY29136.1"/>
    </source>
</evidence>
<dbReference type="Proteomes" id="UP000825258">
    <property type="component" value="Chromosome"/>
</dbReference>
<organism evidence="1 2">
    <name type="scientific">Flavobacterium okayamense</name>
    <dbReference type="NCBI Taxonomy" id="2830782"/>
    <lineage>
        <taxon>Bacteria</taxon>
        <taxon>Pseudomonadati</taxon>
        <taxon>Bacteroidota</taxon>
        <taxon>Flavobacteriia</taxon>
        <taxon>Flavobacteriales</taxon>
        <taxon>Flavobacteriaceae</taxon>
        <taxon>Flavobacterium</taxon>
    </lineage>
</organism>
<gene>
    <name evidence="1" type="ORF">KK2020170_20040</name>
</gene>
<evidence type="ECO:0000313" key="2">
    <source>
        <dbReference type="Proteomes" id="UP000825258"/>
    </source>
</evidence>
<reference evidence="1 2" key="1">
    <citation type="submission" date="2021-06" db="EMBL/GenBank/DDBJ databases">
        <title>Whole genome sequences of Flavobacterium sp. KK2020170 and assembly.</title>
        <authorList>
            <person name="Kitahara K."/>
            <person name="Miyoshi S."/>
            <person name="Uesaka K."/>
        </authorList>
    </citation>
    <scope>NUCLEOTIDE SEQUENCE [LARGE SCALE GENOMIC DNA]</scope>
    <source>
        <strain evidence="1 2">KK2020170</strain>
    </source>
</reference>